<evidence type="ECO:0000256" key="6">
    <source>
        <dbReference type="ARBA" id="ARBA00018569"/>
    </source>
</evidence>
<dbReference type="Gene3D" id="3.40.50.720">
    <property type="entry name" value="NAD(P)-binding Rossmann-like Domain"/>
    <property type="match status" value="1"/>
</dbReference>
<dbReference type="InterPro" id="IPR001509">
    <property type="entry name" value="Epimerase_deHydtase"/>
</dbReference>
<keyword evidence="8" id="KW-0119">Carbohydrate metabolism</keyword>
<protein>
    <recommendedName>
        <fullName evidence="6">UDP-glucose 4-epimerase</fullName>
        <ecNumber evidence="5">5.1.3.2</ecNumber>
    </recommendedName>
    <alternativeName>
        <fullName evidence="11">Galactowaldenase</fullName>
    </alternativeName>
    <alternativeName>
        <fullName evidence="10">UDP-galactose 4-epimerase</fullName>
    </alternativeName>
</protein>
<evidence type="ECO:0000313" key="14">
    <source>
        <dbReference type="Proteomes" id="UP000032740"/>
    </source>
</evidence>
<comment type="pathway">
    <text evidence="3">Carbohydrate metabolism; galactose metabolism.</text>
</comment>
<dbReference type="Pfam" id="PF01370">
    <property type="entry name" value="Epimerase"/>
    <property type="match status" value="1"/>
</dbReference>
<gene>
    <name evidence="13" type="primary">galE</name>
    <name evidence="13" type="ORF">BN85411860</name>
</gene>
<evidence type="ECO:0000256" key="3">
    <source>
        <dbReference type="ARBA" id="ARBA00004947"/>
    </source>
</evidence>
<evidence type="ECO:0000256" key="2">
    <source>
        <dbReference type="ARBA" id="ARBA00001911"/>
    </source>
</evidence>
<evidence type="ECO:0000256" key="9">
    <source>
        <dbReference type="ARBA" id="ARBA00023235"/>
    </source>
</evidence>
<dbReference type="HOGENOM" id="CLU_007383_26_0_14"/>
<evidence type="ECO:0000313" key="13">
    <source>
        <dbReference type="EMBL" id="CCV64763.1"/>
    </source>
</evidence>
<dbReference type="KEGG" id="apal:BN85411860"/>
<proteinExistence type="inferred from homology"/>
<dbReference type="AlphaFoldDB" id="U4KLL8"/>
<keyword evidence="8" id="KW-0299">Galactose metabolism</keyword>
<dbReference type="GO" id="GO:0006012">
    <property type="term" value="P:galactose metabolic process"/>
    <property type="evidence" value="ECO:0007669"/>
    <property type="project" value="UniProtKB-KW"/>
</dbReference>
<dbReference type="EC" id="5.1.3.2" evidence="5"/>
<evidence type="ECO:0000256" key="4">
    <source>
        <dbReference type="ARBA" id="ARBA00007637"/>
    </source>
</evidence>
<dbReference type="PANTHER" id="PTHR43725">
    <property type="entry name" value="UDP-GLUCOSE 4-EPIMERASE"/>
    <property type="match status" value="1"/>
</dbReference>
<evidence type="ECO:0000256" key="11">
    <source>
        <dbReference type="ARBA" id="ARBA00033067"/>
    </source>
</evidence>
<dbReference type="Proteomes" id="UP000032740">
    <property type="component" value="Chromosome"/>
</dbReference>
<keyword evidence="14" id="KW-1185">Reference proteome</keyword>
<evidence type="ECO:0000259" key="12">
    <source>
        <dbReference type="Pfam" id="PF01370"/>
    </source>
</evidence>
<keyword evidence="9 13" id="KW-0413">Isomerase</keyword>
<comment type="catalytic activity">
    <reaction evidence="1">
        <text>UDP-alpha-D-glucose = UDP-alpha-D-galactose</text>
        <dbReference type="Rhea" id="RHEA:22168"/>
        <dbReference type="ChEBI" id="CHEBI:58885"/>
        <dbReference type="ChEBI" id="CHEBI:66914"/>
        <dbReference type="EC" id="5.1.3.2"/>
    </reaction>
</comment>
<evidence type="ECO:0000256" key="5">
    <source>
        <dbReference type="ARBA" id="ARBA00013189"/>
    </source>
</evidence>
<comment type="cofactor">
    <cofactor evidence="2">
        <name>NAD(+)</name>
        <dbReference type="ChEBI" id="CHEBI:57540"/>
    </cofactor>
</comment>
<keyword evidence="7" id="KW-0520">NAD</keyword>
<organism evidence="13 14">
    <name type="scientific">Alteracholeplasma palmae (strain ATCC 49389 / J233)</name>
    <name type="common">Acholeplasma palmae</name>
    <dbReference type="NCBI Taxonomy" id="1318466"/>
    <lineage>
        <taxon>Bacteria</taxon>
        <taxon>Bacillati</taxon>
        <taxon>Mycoplasmatota</taxon>
        <taxon>Mollicutes</taxon>
        <taxon>Acholeplasmatales</taxon>
        <taxon>Acholeplasmataceae</taxon>
        <taxon>Acholeplasma</taxon>
    </lineage>
</organism>
<feature type="domain" description="NAD-dependent epimerase/dehydratase" evidence="12">
    <location>
        <begin position="3"/>
        <end position="44"/>
    </location>
</feature>
<evidence type="ECO:0000256" key="8">
    <source>
        <dbReference type="ARBA" id="ARBA00023144"/>
    </source>
</evidence>
<dbReference type="GO" id="GO:0005829">
    <property type="term" value="C:cytosol"/>
    <property type="evidence" value="ECO:0007669"/>
    <property type="project" value="TreeGrafter"/>
</dbReference>
<dbReference type="SUPFAM" id="SSF51735">
    <property type="entry name" value="NAD(P)-binding Rossmann-fold domains"/>
    <property type="match status" value="1"/>
</dbReference>
<sequence>MKILVTGGAGYIGSHTVVELLKNNYEVVIVDNFVNSHKDALEHIKTISKKILNFMKLM</sequence>
<name>U4KLL8_ALTPJ</name>
<accession>U4KLL8</accession>
<dbReference type="GO" id="GO:0003978">
    <property type="term" value="F:UDP-glucose 4-epimerase activity"/>
    <property type="evidence" value="ECO:0007669"/>
    <property type="project" value="UniProtKB-EC"/>
</dbReference>
<reference evidence="13 14" key="1">
    <citation type="journal article" date="2013" name="J. Mol. Microbiol. Biotechnol.">
        <title>Analysis of the Complete Genomes of Acholeplasma brassicae , A. palmae and A. laidlawii and Their Comparison to the Obligate Parasites from ' Candidatus Phytoplasma'.</title>
        <authorList>
            <person name="Kube M."/>
            <person name="Siewert C."/>
            <person name="Migdoll A.M."/>
            <person name="Duduk B."/>
            <person name="Holz S."/>
            <person name="Rabus R."/>
            <person name="Seemuller E."/>
            <person name="Mitrovic J."/>
            <person name="Muller I."/>
            <person name="Buttner C."/>
            <person name="Reinhardt R."/>
        </authorList>
    </citation>
    <scope>NUCLEOTIDE SEQUENCE [LARGE SCALE GENOMIC DNA]</scope>
    <source>
        <strain evidence="13 14">J233</strain>
    </source>
</reference>
<evidence type="ECO:0000256" key="1">
    <source>
        <dbReference type="ARBA" id="ARBA00000083"/>
    </source>
</evidence>
<evidence type="ECO:0000256" key="7">
    <source>
        <dbReference type="ARBA" id="ARBA00023027"/>
    </source>
</evidence>
<evidence type="ECO:0000256" key="10">
    <source>
        <dbReference type="ARBA" id="ARBA00031367"/>
    </source>
</evidence>
<dbReference type="PANTHER" id="PTHR43725:SF47">
    <property type="entry name" value="UDP-GLUCOSE 4-EPIMERASE"/>
    <property type="match status" value="1"/>
</dbReference>
<dbReference type="InterPro" id="IPR036291">
    <property type="entry name" value="NAD(P)-bd_dom_sf"/>
</dbReference>
<comment type="similarity">
    <text evidence="4">Belongs to the NAD(P)-dependent epimerase/dehydratase family.</text>
</comment>
<dbReference type="STRING" id="1318466.BN85411860"/>
<dbReference type="EMBL" id="FO681347">
    <property type="protein sequence ID" value="CCV64763.1"/>
    <property type="molecule type" value="Genomic_DNA"/>
</dbReference>